<accession>M5G7Y0</accession>
<keyword evidence="2" id="KW-1185">Reference proteome</keyword>
<reference evidence="1 2" key="1">
    <citation type="journal article" date="2012" name="Science">
        <title>The Paleozoic origin of enzymatic lignin decomposition reconstructed from 31 fungal genomes.</title>
        <authorList>
            <person name="Floudas D."/>
            <person name="Binder M."/>
            <person name="Riley R."/>
            <person name="Barry K."/>
            <person name="Blanchette R.A."/>
            <person name="Henrissat B."/>
            <person name="Martinez A.T."/>
            <person name="Otillar R."/>
            <person name="Spatafora J.W."/>
            <person name="Yadav J.S."/>
            <person name="Aerts A."/>
            <person name="Benoit I."/>
            <person name="Boyd A."/>
            <person name="Carlson A."/>
            <person name="Copeland A."/>
            <person name="Coutinho P.M."/>
            <person name="de Vries R.P."/>
            <person name="Ferreira P."/>
            <person name="Findley K."/>
            <person name="Foster B."/>
            <person name="Gaskell J."/>
            <person name="Glotzer D."/>
            <person name="Gorecki P."/>
            <person name="Heitman J."/>
            <person name="Hesse C."/>
            <person name="Hori C."/>
            <person name="Igarashi K."/>
            <person name="Jurgens J.A."/>
            <person name="Kallen N."/>
            <person name="Kersten P."/>
            <person name="Kohler A."/>
            <person name="Kuees U."/>
            <person name="Kumar T.K.A."/>
            <person name="Kuo A."/>
            <person name="LaButti K."/>
            <person name="Larrondo L.F."/>
            <person name="Lindquist E."/>
            <person name="Ling A."/>
            <person name="Lombard V."/>
            <person name="Lucas S."/>
            <person name="Lundell T."/>
            <person name="Martin R."/>
            <person name="McLaughlin D.J."/>
            <person name="Morgenstern I."/>
            <person name="Morin E."/>
            <person name="Murat C."/>
            <person name="Nagy L.G."/>
            <person name="Nolan M."/>
            <person name="Ohm R.A."/>
            <person name="Patyshakuliyeva A."/>
            <person name="Rokas A."/>
            <person name="Ruiz-Duenas F.J."/>
            <person name="Sabat G."/>
            <person name="Salamov A."/>
            <person name="Samejima M."/>
            <person name="Schmutz J."/>
            <person name="Slot J.C."/>
            <person name="St John F."/>
            <person name="Stenlid J."/>
            <person name="Sun H."/>
            <person name="Sun S."/>
            <person name="Syed K."/>
            <person name="Tsang A."/>
            <person name="Wiebenga A."/>
            <person name="Young D."/>
            <person name="Pisabarro A."/>
            <person name="Eastwood D.C."/>
            <person name="Martin F."/>
            <person name="Cullen D."/>
            <person name="Grigoriev I.V."/>
            <person name="Hibbett D.S."/>
        </authorList>
    </citation>
    <scope>NUCLEOTIDE SEQUENCE [LARGE SCALE GENOMIC DNA]</scope>
    <source>
        <strain evidence="1 2">DJM-731 SS1</strain>
    </source>
</reference>
<dbReference type="GeneID" id="63684914"/>
<sequence>MLHFDFYTELDELASLDEERPISPTSHTEIDVPFYEATLTFAVGHPIISIRMDGYFAIYGLQWERSEVEGASRPTVILCRRWTIQTCSETDGRQEADEHYVTAFCMGDEGTSFYLEHQNTTPKSSAVRMARCESGLHELEGPIFTPRGDSVIVLESSGGDLLRHIDYLSYWRGSLVLGRKLSYLWFRIPISDPKRGCGHPSKVLDPPDTQHPQPEELASNAHFLAEWRSRHEPAFLSESARIMLPVNPDDVPEGYIWGTALEEYTNERIAVPMGDNWYMKFGAGITAPAQRILVCKTVDRFSTIFRIEFHKKASFFRLDRYYDDPGLHGNVDLRYWNQEKWQDCIRDTGAGSSDRSIVGFGF</sequence>
<dbReference type="AlphaFoldDB" id="M5G7Y0"/>
<name>M5G7Y0_DACPD</name>
<dbReference type="EMBL" id="JH795858">
    <property type="protein sequence ID" value="EJU04240.1"/>
    <property type="molecule type" value="Genomic_DNA"/>
</dbReference>
<evidence type="ECO:0000313" key="1">
    <source>
        <dbReference type="EMBL" id="EJU04240.1"/>
    </source>
</evidence>
<dbReference type="HOGENOM" id="CLU_765086_0_0_1"/>
<evidence type="ECO:0000313" key="2">
    <source>
        <dbReference type="Proteomes" id="UP000030653"/>
    </source>
</evidence>
<dbReference type="Proteomes" id="UP000030653">
    <property type="component" value="Unassembled WGS sequence"/>
</dbReference>
<protein>
    <submittedName>
        <fullName evidence="1">Uncharacterized protein</fullName>
    </submittedName>
</protein>
<gene>
    <name evidence="1" type="ORF">DACRYDRAFT_114608</name>
</gene>
<proteinExistence type="predicted"/>
<organism evidence="1 2">
    <name type="scientific">Dacryopinax primogenitus (strain DJM 731)</name>
    <name type="common">Brown rot fungus</name>
    <dbReference type="NCBI Taxonomy" id="1858805"/>
    <lineage>
        <taxon>Eukaryota</taxon>
        <taxon>Fungi</taxon>
        <taxon>Dikarya</taxon>
        <taxon>Basidiomycota</taxon>
        <taxon>Agaricomycotina</taxon>
        <taxon>Dacrymycetes</taxon>
        <taxon>Dacrymycetales</taxon>
        <taxon>Dacrymycetaceae</taxon>
        <taxon>Dacryopinax</taxon>
    </lineage>
</organism>
<dbReference type="RefSeq" id="XP_040631134.1">
    <property type="nucleotide sequence ID" value="XM_040769852.1"/>
</dbReference>